<organism evidence="1 2">
    <name type="scientific">Marchantia polymorpha subsp. ruderalis</name>
    <dbReference type="NCBI Taxonomy" id="1480154"/>
    <lineage>
        <taxon>Eukaryota</taxon>
        <taxon>Viridiplantae</taxon>
        <taxon>Streptophyta</taxon>
        <taxon>Embryophyta</taxon>
        <taxon>Marchantiophyta</taxon>
        <taxon>Marchantiopsida</taxon>
        <taxon>Marchantiidae</taxon>
        <taxon>Marchantiales</taxon>
        <taxon>Marchantiaceae</taxon>
        <taxon>Marchantia</taxon>
    </lineage>
</organism>
<name>A0A176W180_MARPO</name>
<proteinExistence type="predicted"/>
<dbReference type="AlphaFoldDB" id="A0A176W180"/>
<dbReference type="Gene3D" id="3.80.10.10">
    <property type="entry name" value="Ribonuclease Inhibitor"/>
    <property type="match status" value="2"/>
</dbReference>
<comment type="caution">
    <text evidence="1">The sequence shown here is derived from an EMBL/GenBank/DDBJ whole genome shotgun (WGS) entry which is preliminary data.</text>
</comment>
<evidence type="ECO:0000313" key="1">
    <source>
        <dbReference type="EMBL" id="OAE26828.1"/>
    </source>
</evidence>
<gene>
    <name evidence="1" type="ORF">AXG93_215s1260</name>
</gene>
<protein>
    <recommendedName>
        <fullName evidence="3">FBD domain-containing protein</fullName>
    </recommendedName>
</protein>
<dbReference type="PANTHER" id="PTHR47679">
    <property type="entry name" value="PROTEIN TORNADO 1"/>
    <property type="match status" value="1"/>
</dbReference>
<sequence length="387" mass="43467">MDDAVRFELVNNAEVESFCLQLGGILNSSSVTVLTLRDCRLSARCWLNLASGLRGHSDSKLKSFKLFLAWEDSSAVKHVADMINSAPLLETLSLGDCYKHMDDEALGILSQALIQSSALKELNLEMVDWGTALLLKALAGHDRNRSIERLRLWGVDSDRLGDCLRELLISNPSLKEVELRFLRMYPGQWHQLGEVIRDNAVATTILVRFDFKDDDWKSLEALARSASSDVKDPTVELELQTSSEDEVMLSLTLLGRVLRREIKSLSILDACKKQIITLGILPMKTGETSFVKRLELCVRSKDLLKKGVWKDLLCSMQENHLTHLDLSDSELDEEAFKDLMGLLRVNLALLEIDVSRTSWAEDGKAAQIEEALQQNQKQPSTCSERPI</sequence>
<dbReference type="SUPFAM" id="SSF52047">
    <property type="entry name" value="RNI-like"/>
    <property type="match status" value="1"/>
</dbReference>
<evidence type="ECO:0008006" key="3">
    <source>
        <dbReference type="Google" id="ProtNLM"/>
    </source>
</evidence>
<dbReference type="EMBL" id="LVLJ01002098">
    <property type="protein sequence ID" value="OAE26828.1"/>
    <property type="molecule type" value="Genomic_DNA"/>
</dbReference>
<reference evidence="1" key="1">
    <citation type="submission" date="2016-03" db="EMBL/GenBank/DDBJ databases">
        <title>Mechanisms controlling the formation of the plant cell surface in tip-growing cells are functionally conserved among land plants.</title>
        <authorList>
            <person name="Honkanen S."/>
            <person name="Jones V.A."/>
            <person name="Morieri G."/>
            <person name="Champion C."/>
            <person name="Hetherington A.J."/>
            <person name="Kelly S."/>
            <person name="Saint-Marcoux D."/>
            <person name="Proust H."/>
            <person name="Prescott H."/>
            <person name="Dolan L."/>
        </authorList>
    </citation>
    <scope>NUCLEOTIDE SEQUENCE [LARGE SCALE GENOMIC DNA]</scope>
    <source>
        <tissue evidence="1">Whole gametophyte</tissue>
    </source>
</reference>
<keyword evidence="2" id="KW-1185">Reference proteome</keyword>
<evidence type="ECO:0000313" key="2">
    <source>
        <dbReference type="Proteomes" id="UP000077202"/>
    </source>
</evidence>
<accession>A0A176W180</accession>
<dbReference type="InterPro" id="IPR032675">
    <property type="entry name" value="LRR_dom_sf"/>
</dbReference>
<dbReference type="Proteomes" id="UP000077202">
    <property type="component" value="Unassembled WGS sequence"/>
</dbReference>
<dbReference type="PANTHER" id="PTHR47679:SF1">
    <property type="entry name" value="PROTEIN TORNADO 1"/>
    <property type="match status" value="1"/>
</dbReference>